<organism evidence="1 2">
    <name type="scientific">Flavobacterium nackdongense</name>
    <dbReference type="NCBI Taxonomy" id="2547394"/>
    <lineage>
        <taxon>Bacteria</taxon>
        <taxon>Pseudomonadati</taxon>
        <taxon>Bacteroidota</taxon>
        <taxon>Flavobacteriia</taxon>
        <taxon>Flavobacteriales</taxon>
        <taxon>Flavobacteriaceae</taxon>
        <taxon>Flavobacterium</taxon>
    </lineage>
</organism>
<evidence type="ECO:0000313" key="1">
    <source>
        <dbReference type="EMBL" id="QBN18220.1"/>
    </source>
</evidence>
<dbReference type="AlphaFoldDB" id="A0A4P6YCX1"/>
<dbReference type="EMBL" id="CP037933">
    <property type="protein sequence ID" value="QBN18220.1"/>
    <property type="molecule type" value="Genomic_DNA"/>
</dbReference>
<proteinExistence type="predicted"/>
<evidence type="ECO:0000313" key="2">
    <source>
        <dbReference type="Proteomes" id="UP000291124"/>
    </source>
</evidence>
<reference evidence="2" key="1">
    <citation type="submission" date="2019-03" db="EMBL/GenBank/DDBJ databases">
        <title>Flavobacterium sp.</title>
        <authorList>
            <person name="Kim H."/>
        </authorList>
    </citation>
    <scope>NUCLEOTIDE SEQUENCE [LARGE SCALE GENOMIC DNA]</scope>
    <source>
        <strain evidence="2">GS13</strain>
    </source>
</reference>
<protein>
    <submittedName>
        <fullName evidence="1">Uncharacterized protein</fullName>
    </submittedName>
</protein>
<gene>
    <name evidence="1" type="ORF">E1750_05165</name>
</gene>
<sequence>MDIQAEINWIHQEIDKVKDPTFVEKLKRLLLSTNSTVSETTNVDYNIDIEKALESIKNGHFHSEAEAREISRKWGRK</sequence>
<name>A0A4P6YCX1_9FLAO</name>
<accession>A0A4P6YCX1</accession>
<dbReference type="Proteomes" id="UP000291124">
    <property type="component" value="Chromosome"/>
</dbReference>
<dbReference type="OrthoDB" id="1202801at2"/>
<dbReference type="KEGG" id="fnk:E1750_05165"/>
<dbReference type="RefSeq" id="WP_133275748.1">
    <property type="nucleotide sequence ID" value="NZ_CP037933.1"/>
</dbReference>
<keyword evidence="2" id="KW-1185">Reference proteome</keyword>